<dbReference type="InterPro" id="IPR016181">
    <property type="entry name" value="Acyl_CoA_acyltransferase"/>
</dbReference>
<dbReference type="Gene3D" id="3.40.630.30">
    <property type="match status" value="1"/>
</dbReference>
<dbReference type="PROSITE" id="PS51186">
    <property type="entry name" value="GNAT"/>
    <property type="match status" value="1"/>
</dbReference>
<dbReference type="GO" id="GO:0016746">
    <property type="term" value="F:acyltransferase activity"/>
    <property type="evidence" value="ECO:0007669"/>
    <property type="project" value="UniProtKB-KW"/>
</dbReference>
<keyword evidence="3" id="KW-1185">Reference proteome</keyword>
<dbReference type="RefSeq" id="WP_204709541.1">
    <property type="nucleotide sequence ID" value="NZ_JBHSZV010000032.1"/>
</dbReference>
<evidence type="ECO:0000313" key="3">
    <source>
        <dbReference type="Proteomes" id="UP001596410"/>
    </source>
</evidence>
<comment type="caution">
    <text evidence="2">The sequence shown here is derived from an EMBL/GenBank/DDBJ whole genome shotgun (WGS) entry which is preliminary data.</text>
</comment>
<dbReference type="EC" id="2.3.-.-" evidence="2"/>
<gene>
    <name evidence="2" type="ORF">ACFQIC_12480</name>
</gene>
<dbReference type="Proteomes" id="UP001596410">
    <property type="component" value="Unassembled WGS sequence"/>
</dbReference>
<keyword evidence="2" id="KW-0012">Acyltransferase</keyword>
<reference evidence="3" key="1">
    <citation type="journal article" date="2019" name="Int. J. Syst. Evol. Microbiol.">
        <title>The Global Catalogue of Microorganisms (GCM) 10K type strain sequencing project: providing services to taxonomists for standard genome sequencing and annotation.</title>
        <authorList>
            <consortium name="The Broad Institute Genomics Platform"/>
            <consortium name="The Broad Institute Genome Sequencing Center for Infectious Disease"/>
            <person name="Wu L."/>
            <person name="Ma J."/>
        </authorList>
    </citation>
    <scope>NUCLEOTIDE SEQUENCE [LARGE SCALE GENOMIC DNA]</scope>
    <source>
        <strain evidence="3">CGMCC 4.1621</strain>
    </source>
</reference>
<accession>A0ABW2EK17</accession>
<keyword evidence="2" id="KW-0808">Transferase</keyword>
<dbReference type="SUPFAM" id="SSF55729">
    <property type="entry name" value="Acyl-CoA N-acyltransferases (Nat)"/>
    <property type="match status" value="1"/>
</dbReference>
<dbReference type="InterPro" id="IPR000182">
    <property type="entry name" value="GNAT_dom"/>
</dbReference>
<dbReference type="EMBL" id="JBHSZV010000032">
    <property type="protein sequence ID" value="MFC7062670.1"/>
    <property type="molecule type" value="Genomic_DNA"/>
</dbReference>
<evidence type="ECO:0000259" key="1">
    <source>
        <dbReference type="PROSITE" id="PS51186"/>
    </source>
</evidence>
<evidence type="ECO:0000313" key="2">
    <source>
        <dbReference type="EMBL" id="MFC7062670.1"/>
    </source>
</evidence>
<proteinExistence type="predicted"/>
<name>A0ABW2EK17_9BACI</name>
<sequence length="177" mass="20128">MAQVRIAQFEDAEQIANIHIQSWKSTYKDLIDEQDLSNTTLENRVALWEAILRTPINGQIAYVIESNDGQIIGFVSGGKERTKNYSYDGEIYAIYLLNKHQRMGYGSMLLNTFSKAMKESGYQSLLVWILTHNPSVNFYEVLGAKPVEAEEVTIGQGTYEETAYGWGDINELIEKFN</sequence>
<protein>
    <submittedName>
        <fullName evidence="2">GNAT family N-acetyltransferase</fullName>
        <ecNumber evidence="2">2.3.-.-</ecNumber>
    </submittedName>
</protein>
<dbReference type="CDD" id="cd04301">
    <property type="entry name" value="NAT_SF"/>
    <property type="match status" value="1"/>
</dbReference>
<dbReference type="Pfam" id="PF00583">
    <property type="entry name" value="Acetyltransf_1"/>
    <property type="match status" value="1"/>
</dbReference>
<feature type="domain" description="N-acetyltransferase" evidence="1">
    <location>
        <begin position="2"/>
        <end position="177"/>
    </location>
</feature>
<organism evidence="2 3">
    <name type="scientific">Halobacillus seohaensis</name>
    <dbReference type="NCBI Taxonomy" id="447421"/>
    <lineage>
        <taxon>Bacteria</taxon>
        <taxon>Bacillati</taxon>
        <taxon>Bacillota</taxon>
        <taxon>Bacilli</taxon>
        <taxon>Bacillales</taxon>
        <taxon>Bacillaceae</taxon>
        <taxon>Halobacillus</taxon>
    </lineage>
</organism>